<dbReference type="PROSITE" id="PS51918">
    <property type="entry name" value="RADICAL_SAM"/>
    <property type="match status" value="1"/>
</dbReference>
<keyword evidence="3" id="KW-0408">Iron</keyword>
<protein>
    <submittedName>
        <fullName evidence="6">Biotin synthase-related protein, radical SAM superfamily</fullName>
    </submittedName>
</protein>
<dbReference type="AlphaFoldDB" id="A0A1Q8QYR5"/>
<evidence type="ECO:0000259" key="5">
    <source>
        <dbReference type="PROSITE" id="PS51918"/>
    </source>
</evidence>
<dbReference type="InterPro" id="IPR013785">
    <property type="entry name" value="Aldolase_TIM"/>
</dbReference>
<dbReference type="CDD" id="cd01335">
    <property type="entry name" value="Radical_SAM"/>
    <property type="match status" value="1"/>
</dbReference>
<dbReference type="SFLD" id="SFLDG01098">
    <property type="entry name" value="Uncharacterised_Radical_SAM_Su"/>
    <property type="match status" value="1"/>
</dbReference>
<dbReference type="SMART" id="SM00729">
    <property type="entry name" value="Elp3"/>
    <property type="match status" value="1"/>
</dbReference>
<sequence>MSNTHADRSQAELTQEIEDLGLESPEVIQTSLAAAMTLGLKGGIFYRNAKLTCLNLLLTYQEGCQGRCGYCGLEQKRSEKTKGTTFIRVAWPTYSFDLILERTKQYQNSLKRICLSMITHKRAFEDSLSLVSRLHSEVDLPISILCAPTLINKTEDLQKLKEAGADQLGVSIDTATAEIFQEYRGKGVRGPHRWEHYWEILRKGVAVFGQGQVSVHLIVGLGESEQEMVMALQQVHDLGAVVHLFSFYPEPGSALAEKAAPSLSQYRRMQLARYLIMNDLASARTMCFNSSEQVYDFGMDVEPYVASGQPFRTSGCPGHDGETACNRPYGNERPGTTLANYPFVPNLQDVEQIRGELYAGLMEGVEQL</sequence>
<evidence type="ECO:0000256" key="2">
    <source>
        <dbReference type="ARBA" id="ARBA00022723"/>
    </source>
</evidence>
<keyword evidence="7" id="KW-1185">Reference proteome</keyword>
<organism evidence="6 7">
    <name type="scientific">Desulfosporosinus metallidurans</name>
    <dbReference type="NCBI Taxonomy" id="1888891"/>
    <lineage>
        <taxon>Bacteria</taxon>
        <taxon>Bacillati</taxon>
        <taxon>Bacillota</taxon>
        <taxon>Clostridia</taxon>
        <taxon>Eubacteriales</taxon>
        <taxon>Desulfitobacteriaceae</taxon>
        <taxon>Desulfosporosinus</taxon>
    </lineage>
</organism>
<evidence type="ECO:0000313" key="7">
    <source>
        <dbReference type="Proteomes" id="UP000186102"/>
    </source>
</evidence>
<keyword evidence="1" id="KW-0949">S-adenosyl-L-methionine</keyword>
<dbReference type="Proteomes" id="UP000186102">
    <property type="component" value="Unassembled WGS sequence"/>
</dbReference>
<dbReference type="OrthoDB" id="5495221at2"/>
<feature type="domain" description="Radical SAM core" evidence="5">
    <location>
        <begin position="48"/>
        <end position="278"/>
    </location>
</feature>
<gene>
    <name evidence="6" type="ORF">DSOL_1519</name>
</gene>
<evidence type="ECO:0000313" key="6">
    <source>
        <dbReference type="EMBL" id="OLN32483.1"/>
    </source>
</evidence>
<dbReference type="Gene3D" id="3.20.20.70">
    <property type="entry name" value="Aldolase class I"/>
    <property type="match status" value="1"/>
</dbReference>
<evidence type="ECO:0000256" key="3">
    <source>
        <dbReference type="ARBA" id="ARBA00023004"/>
    </source>
</evidence>
<proteinExistence type="predicted"/>
<dbReference type="SFLD" id="SFLDS00029">
    <property type="entry name" value="Radical_SAM"/>
    <property type="match status" value="1"/>
</dbReference>
<evidence type="ECO:0000256" key="4">
    <source>
        <dbReference type="ARBA" id="ARBA00023014"/>
    </source>
</evidence>
<dbReference type="InterPro" id="IPR007197">
    <property type="entry name" value="rSAM"/>
</dbReference>
<dbReference type="InterPro" id="IPR006638">
    <property type="entry name" value="Elp3/MiaA/NifB-like_rSAM"/>
</dbReference>
<keyword evidence="2" id="KW-0479">Metal-binding</keyword>
<evidence type="ECO:0000256" key="1">
    <source>
        <dbReference type="ARBA" id="ARBA00022691"/>
    </source>
</evidence>
<keyword evidence="4" id="KW-0411">Iron-sulfur</keyword>
<dbReference type="InterPro" id="IPR058240">
    <property type="entry name" value="rSAM_sf"/>
</dbReference>
<dbReference type="Pfam" id="PF04055">
    <property type="entry name" value="Radical_SAM"/>
    <property type="match status" value="1"/>
</dbReference>
<dbReference type="RefSeq" id="WP_075364233.1">
    <property type="nucleotide sequence ID" value="NZ_MLBF01000008.1"/>
</dbReference>
<name>A0A1Q8QYR5_9FIRM</name>
<comment type="caution">
    <text evidence="6">The sequence shown here is derived from an EMBL/GenBank/DDBJ whole genome shotgun (WGS) entry which is preliminary data.</text>
</comment>
<dbReference type="STRING" id="1888891.DSOL_1519"/>
<accession>A0A1Q8QYR5</accession>
<reference evidence="6 7" key="1">
    <citation type="submission" date="2016-09" db="EMBL/GenBank/DDBJ databases">
        <title>Complete genome of Desulfosporosinus sp. OL.</title>
        <authorList>
            <person name="Mardanov A."/>
            <person name="Beletsky A."/>
            <person name="Panova A."/>
            <person name="Karnachuk O."/>
            <person name="Ravin N."/>
        </authorList>
    </citation>
    <scope>NUCLEOTIDE SEQUENCE [LARGE SCALE GENOMIC DNA]</scope>
    <source>
        <strain evidence="6 7">OL</strain>
    </source>
</reference>
<dbReference type="GO" id="GO:0003824">
    <property type="term" value="F:catalytic activity"/>
    <property type="evidence" value="ECO:0007669"/>
    <property type="project" value="InterPro"/>
</dbReference>
<dbReference type="SUPFAM" id="SSF102114">
    <property type="entry name" value="Radical SAM enzymes"/>
    <property type="match status" value="1"/>
</dbReference>
<dbReference type="GO" id="GO:0051536">
    <property type="term" value="F:iron-sulfur cluster binding"/>
    <property type="evidence" value="ECO:0007669"/>
    <property type="project" value="UniProtKB-KW"/>
</dbReference>
<dbReference type="EMBL" id="MLBF01000008">
    <property type="protein sequence ID" value="OLN32483.1"/>
    <property type="molecule type" value="Genomic_DNA"/>
</dbReference>
<dbReference type="GO" id="GO:0046872">
    <property type="term" value="F:metal ion binding"/>
    <property type="evidence" value="ECO:0007669"/>
    <property type="project" value="UniProtKB-KW"/>
</dbReference>